<dbReference type="VEuPathDB" id="FungiDB:SAPIO_CDS1900"/>
<dbReference type="EMBL" id="JOWA01000077">
    <property type="protein sequence ID" value="KEZ45564.1"/>
    <property type="molecule type" value="Genomic_DNA"/>
</dbReference>
<evidence type="ECO:0000313" key="4">
    <source>
        <dbReference type="Proteomes" id="UP000028545"/>
    </source>
</evidence>
<evidence type="ECO:0000259" key="2">
    <source>
        <dbReference type="Pfam" id="PF24883"/>
    </source>
</evidence>
<evidence type="ECO:0000256" key="1">
    <source>
        <dbReference type="ARBA" id="ARBA00022737"/>
    </source>
</evidence>
<dbReference type="GeneID" id="27720972"/>
<dbReference type="KEGG" id="sapo:SAPIO_CDS1900"/>
<keyword evidence="4" id="KW-1185">Reference proteome</keyword>
<organism evidence="3 4">
    <name type="scientific">Pseudallescheria apiosperma</name>
    <name type="common">Scedosporium apiospermum</name>
    <dbReference type="NCBI Taxonomy" id="563466"/>
    <lineage>
        <taxon>Eukaryota</taxon>
        <taxon>Fungi</taxon>
        <taxon>Dikarya</taxon>
        <taxon>Ascomycota</taxon>
        <taxon>Pezizomycotina</taxon>
        <taxon>Sordariomycetes</taxon>
        <taxon>Hypocreomycetidae</taxon>
        <taxon>Microascales</taxon>
        <taxon>Microascaceae</taxon>
        <taxon>Scedosporium</taxon>
    </lineage>
</organism>
<accession>A0A084GE02</accession>
<dbReference type="InterPro" id="IPR056884">
    <property type="entry name" value="NPHP3-like_N"/>
</dbReference>
<dbReference type="InterPro" id="IPR027417">
    <property type="entry name" value="P-loop_NTPase"/>
</dbReference>
<dbReference type="PANTHER" id="PTHR10039">
    <property type="entry name" value="AMELOGENIN"/>
    <property type="match status" value="1"/>
</dbReference>
<proteinExistence type="predicted"/>
<dbReference type="RefSeq" id="XP_016645363.1">
    <property type="nucleotide sequence ID" value="XM_016785066.1"/>
</dbReference>
<dbReference type="Pfam" id="PF24883">
    <property type="entry name" value="NPHP3_N"/>
    <property type="match status" value="1"/>
</dbReference>
<dbReference type="AlphaFoldDB" id="A0A084GE02"/>
<dbReference type="Proteomes" id="UP000028545">
    <property type="component" value="Unassembled WGS sequence"/>
</dbReference>
<dbReference type="OMA" id="GQGIFHI"/>
<dbReference type="SUPFAM" id="SSF52540">
    <property type="entry name" value="P-loop containing nucleoside triphosphate hydrolases"/>
    <property type="match status" value="1"/>
</dbReference>
<feature type="domain" description="Nephrocystin 3-like N-terminal" evidence="2">
    <location>
        <begin position="74"/>
        <end position="240"/>
    </location>
</feature>
<dbReference type="OrthoDB" id="443402at2759"/>
<keyword evidence="1" id="KW-0677">Repeat</keyword>
<name>A0A084GE02_PSEDA</name>
<evidence type="ECO:0000313" key="3">
    <source>
        <dbReference type="EMBL" id="KEZ45564.1"/>
    </source>
</evidence>
<gene>
    <name evidence="3" type="ORF">SAPIO_CDS1900</name>
</gene>
<dbReference type="HOGENOM" id="CLU_002341_7_2_1"/>
<dbReference type="PANTHER" id="PTHR10039:SF5">
    <property type="entry name" value="NACHT DOMAIN-CONTAINING PROTEIN"/>
    <property type="match status" value="1"/>
</dbReference>
<protein>
    <recommendedName>
        <fullName evidence="2">Nephrocystin 3-like N-terminal domain-containing protein</fullName>
    </recommendedName>
</protein>
<comment type="caution">
    <text evidence="3">The sequence shown here is derived from an EMBL/GenBank/DDBJ whole genome shotgun (WGS) entry which is preliminary data.</text>
</comment>
<sequence>MTTARVDFISDQALNQLKTLLHVGQDTLNDVAQDRILRGIKAGFQDMSYRYQVVDDPFKGTFEWIFDLDGESPEASQFTQWLSSGDGIFHICGKLGSGKSTLNAKGGRKLVMANFFFYALGSDPQHKSLMGLYRSLLYQILIKVPDLTKNLLPGQWTAVLSQPKIQSAYEILDDDIKLAYTPLSKQGDDDFLGEYCFGFFIDGLDEYQATTSVDHRKMVHCLKDLANSASDMFKLCISSRIENPFMDMFSEDARLYLHKLTRRDMKKYVQGNLKHIGTQERRRQLASAIT</sequence>
<reference evidence="3 4" key="1">
    <citation type="journal article" date="2014" name="Genome Announc.">
        <title>Draft genome sequence of the pathogenic fungus Scedosporium apiospermum.</title>
        <authorList>
            <person name="Vandeputte P."/>
            <person name="Ghamrawi S."/>
            <person name="Rechenmann M."/>
            <person name="Iltis A."/>
            <person name="Giraud S."/>
            <person name="Fleury M."/>
            <person name="Thornton C."/>
            <person name="Delhaes L."/>
            <person name="Meyer W."/>
            <person name="Papon N."/>
            <person name="Bouchara J.P."/>
        </authorList>
    </citation>
    <scope>NUCLEOTIDE SEQUENCE [LARGE SCALE GENOMIC DNA]</scope>
    <source>
        <strain evidence="3 4">IHEM 14462</strain>
    </source>
</reference>